<sequence length="174" mass="18916">MSYVALPKRALVALIAVAVGVLSSGPAMAADPVWHRARCFSGAIDAVEVSERGQAFLTLRGHLDCSVHNRQARFGYARYDGDSESGQLRAADLRRYRHAAWVPFEEGRYVEDGPVYFAICVVTDYDVAVDCVGVLRESAAAPLEVTPLPRKDVAYSRDIRYGHGGGRPACGGCW</sequence>
<organism evidence="2 3">
    <name type="scientific">Phytohabitans flavus</name>
    <dbReference type="NCBI Taxonomy" id="1076124"/>
    <lineage>
        <taxon>Bacteria</taxon>
        <taxon>Bacillati</taxon>
        <taxon>Actinomycetota</taxon>
        <taxon>Actinomycetes</taxon>
        <taxon>Micromonosporales</taxon>
        <taxon>Micromonosporaceae</taxon>
    </lineage>
</organism>
<dbReference type="EMBL" id="AP022870">
    <property type="protein sequence ID" value="BCB75908.1"/>
    <property type="molecule type" value="Genomic_DNA"/>
</dbReference>
<keyword evidence="1" id="KW-0732">Signal</keyword>
<evidence type="ECO:0000256" key="1">
    <source>
        <dbReference type="SAM" id="SignalP"/>
    </source>
</evidence>
<dbReference type="AlphaFoldDB" id="A0A6F8XQ67"/>
<gene>
    <name evidence="2" type="ORF">Pflav_023180</name>
</gene>
<feature type="signal peptide" evidence="1">
    <location>
        <begin position="1"/>
        <end position="29"/>
    </location>
</feature>
<feature type="chain" id="PRO_5026212795" description="Secreted protein" evidence="1">
    <location>
        <begin position="30"/>
        <end position="174"/>
    </location>
</feature>
<reference evidence="2 3" key="2">
    <citation type="submission" date="2020-03" db="EMBL/GenBank/DDBJ databases">
        <authorList>
            <person name="Ichikawa N."/>
            <person name="Kimura A."/>
            <person name="Kitahashi Y."/>
            <person name="Uohara A."/>
        </authorList>
    </citation>
    <scope>NUCLEOTIDE SEQUENCE [LARGE SCALE GENOMIC DNA]</scope>
    <source>
        <strain evidence="2 3">NBRC 107702</strain>
    </source>
</reference>
<accession>A0A6F8XQ67</accession>
<keyword evidence="3" id="KW-1185">Reference proteome</keyword>
<dbReference type="RefSeq" id="WP_173035942.1">
    <property type="nucleotide sequence ID" value="NZ_AP022870.1"/>
</dbReference>
<reference evidence="2 3" key="1">
    <citation type="submission" date="2020-03" db="EMBL/GenBank/DDBJ databases">
        <title>Whole genome shotgun sequence of Phytohabitans flavus NBRC 107702.</title>
        <authorList>
            <person name="Komaki H."/>
            <person name="Tamura T."/>
        </authorList>
    </citation>
    <scope>NUCLEOTIDE SEQUENCE [LARGE SCALE GENOMIC DNA]</scope>
    <source>
        <strain evidence="2 3">NBRC 107702</strain>
    </source>
</reference>
<evidence type="ECO:0000313" key="3">
    <source>
        <dbReference type="Proteomes" id="UP000502508"/>
    </source>
</evidence>
<dbReference type="Proteomes" id="UP000502508">
    <property type="component" value="Chromosome"/>
</dbReference>
<proteinExistence type="predicted"/>
<evidence type="ECO:0008006" key="4">
    <source>
        <dbReference type="Google" id="ProtNLM"/>
    </source>
</evidence>
<dbReference type="KEGG" id="pfla:Pflav_023180"/>
<evidence type="ECO:0000313" key="2">
    <source>
        <dbReference type="EMBL" id="BCB75908.1"/>
    </source>
</evidence>
<protein>
    <recommendedName>
        <fullName evidence="4">Secreted protein</fullName>
    </recommendedName>
</protein>
<name>A0A6F8XQ67_9ACTN</name>